<feature type="domain" description="ABC transporter" evidence="9">
    <location>
        <begin position="18"/>
        <end position="254"/>
    </location>
</feature>
<evidence type="ECO:0000256" key="3">
    <source>
        <dbReference type="ARBA" id="ARBA00022475"/>
    </source>
</evidence>
<evidence type="ECO:0000256" key="7">
    <source>
        <dbReference type="ARBA" id="ARBA00022967"/>
    </source>
</evidence>
<dbReference type="PANTHER" id="PTHR43790:SF9">
    <property type="entry name" value="GALACTOFURANOSE TRANSPORTER ATP-BINDING PROTEIN YTFR"/>
    <property type="match status" value="1"/>
</dbReference>
<dbReference type="FunFam" id="3.40.50.300:FF:000127">
    <property type="entry name" value="Ribose import ATP-binding protein RbsA"/>
    <property type="match status" value="1"/>
</dbReference>
<dbReference type="RefSeq" id="WP_116554616.1">
    <property type="nucleotide sequence ID" value="NZ_QCZG01000016.1"/>
</dbReference>
<dbReference type="GO" id="GO:0005886">
    <property type="term" value="C:plasma membrane"/>
    <property type="evidence" value="ECO:0007669"/>
    <property type="project" value="UniProtKB-SubCell"/>
</dbReference>
<keyword evidence="3" id="KW-1003">Cell membrane</keyword>
<dbReference type="CDD" id="cd03216">
    <property type="entry name" value="ABC_Carb_Monos_I"/>
    <property type="match status" value="1"/>
</dbReference>
<name>A0A2U1K3S1_9BACI</name>
<keyword evidence="5" id="KW-0547">Nucleotide-binding</keyword>
<keyword evidence="7" id="KW-1278">Translocase</keyword>
<feature type="domain" description="ABC transporter" evidence="9">
    <location>
        <begin position="265"/>
        <end position="507"/>
    </location>
</feature>
<dbReference type="PROSITE" id="PS50893">
    <property type="entry name" value="ABC_TRANSPORTER_2"/>
    <property type="match status" value="2"/>
</dbReference>
<evidence type="ECO:0000256" key="1">
    <source>
        <dbReference type="ARBA" id="ARBA00004202"/>
    </source>
</evidence>
<evidence type="ECO:0000256" key="2">
    <source>
        <dbReference type="ARBA" id="ARBA00022448"/>
    </source>
</evidence>
<dbReference type="EMBL" id="QCZG01000016">
    <property type="protein sequence ID" value="PWA11824.1"/>
    <property type="molecule type" value="Genomic_DNA"/>
</dbReference>
<keyword evidence="11" id="KW-1185">Reference proteome</keyword>
<evidence type="ECO:0000313" key="11">
    <source>
        <dbReference type="Proteomes" id="UP000245998"/>
    </source>
</evidence>
<evidence type="ECO:0000256" key="5">
    <source>
        <dbReference type="ARBA" id="ARBA00022741"/>
    </source>
</evidence>
<dbReference type="InterPro" id="IPR050107">
    <property type="entry name" value="ABC_carbohydrate_import_ATPase"/>
</dbReference>
<evidence type="ECO:0000256" key="6">
    <source>
        <dbReference type="ARBA" id="ARBA00022840"/>
    </source>
</evidence>
<keyword evidence="4" id="KW-0677">Repeat</keyword>
<dbReference type="OrthoDB" id="9771863at2"/>
<protein>
    <submittedName>
        <fullName evidence="10">Sugar ABC transporter ATP-binding protein</fullName>
    </submittedName>
</protein>
<dbReference type="PANTHER" id="PTHR43790">
    <property type="entry name" value="CARBOHYDRATE TRANSPORT ATP-BINDING PROTEIN MG119-RELATED"/>
    <property type="match status" value="1"/>
</dbReference>
<dbReference type="InterPro" id="IPR017871">
    <property type="entry name" value="ABC_transporter-like_CS"/>
</dbReference>
<gene>
    <name evidence="10" type="ORF">DCC39_09300</name>
</gene>
<accession>A0A2U1K3S1</accession>
<keyword evidence="2" id="KW-0813">Transport</keyword>
<dbReference type="PROSITE" id="PS00211">
    <property type="entry name" value="ABC_TRANSPORTER_1"/>
    <property type="match status" value="1"/>
</dbReference>
<dbReference type="Pfam" id="PF00005">
    <property type="entry name" value="ABC_tran"/>
    <property type="match status" value="2"/>
</dbReference>
<dbReference type="Gene3D" id="3.40.50.300">
    <property type="entry name" value="P-loop containing nucleotide triphosphate hydrolases"/>
    <property type="match status" value="2"/>
</dbReference>
<evidence type="ECO:0000256" key="4">
    <source>
        <dbReference type="ARBA" id="ARBA00022737"/>
    </source>
</evidence>
<dbReference type="SUPFAM" id="SSF52540">
    <property type="entry name" value="P-loop containing nucleoside triphosphate hydrolases"/>
    <property type="match status" value="2"/>
</dbReference>
<comment type="caution">
    <text evidence="10">The sequence shown here is derived from an EMBL/GenBank/DDBJ whole genome shotgun (WGS) entry which is preliminary data.</text>
</comment>
<dbReference type="AlphaFoldDB" id="A0A2U1K3S1"/>
<dbReference type="CDD" id="cd03215">
    <property type="entry name" value="ABC_Carb_Monos_II"/>
    <property type="match status" value="1"/>
</dbReference>
<sequence length="507" mass="55824">MLHLADEPTNISLTPAILEISQVSKSYGGVQALIDCTFSCRKGEVHALLGENGAGKSTLVKILCGVVKPDSGTIRFKGVSTQFDSPVDASHKGIVAVFQELSLVPDLSVAENVYLGHEPKTKWGLIDFKRINKLTRQLFEELGMDISPESLVRDLSLSNQQLVEIAKALSRDPEIIIFDEATSALGTQEVKLLFSLVKRLTKQGKTIIFISHRMDELQQIVDRATVYRDSRYVSTFEWGTVTNEQIVNMIAGRDVNQTYPDKSILLDNEIALEVRDLNSSSFYGLNLQIRKGEILGIAGLQGHGQSQFLQALFGVYPARGEVRVFGKQIPLNGPKSAINSGIALVPEDRKNDGLLLTRSIKENLSLMTLDRRQNLGFIQTSKEKNAVYHAIEQLKIKTPHVEQEVGSLSGGNQQKVVIGKAILTEADILLLADPTRGIDIGTKIEVYQLIRDLADQGKSIIFYSTEIPELVGMCNRVAVFKQGRVSCILEEESITDRNIINAALGVA</sequence>
<organism evidence="10 11">
    <name type="scientific">Pueribacillus theae</name>
    <dbReference type="NCBI Taxonomy" id="2171751"/>
    <lineage>
        <taxon>Bacteria</taxon>
        <taxon>Bacillati</taxon>
        <taxon>Bacillota</taxon>
        <taxon>Bacilli</taxon>
        <taxon>Bacillales</taxon>
        <taxon>Bacillaceae</taxon>
        <taxon>Pueribacillus</taxon>
    </lineage>
</organism>
<dbReference type="SMART" id="SM00382">
    <property type="entry name" value="AAA"/>
    <property type="match status" value="2"/>
</dbReference>
<evidence type="ECO:0000259" key="9">
    <source>
        <dbReference type="PROSITE" id="PS50893"/>
    </source>
</evidence>
<proteinExistence type="predicted"/>
<dbReference type="GO" id="GO:0016887">
    <property type="term" value="F:ATP hydrolysis activity"/>
    <property type="evidence" value="ECO:0007669"/>
    <property type="project" value="InterPro"/>
</dbReference>
<reference evidence="10 11" key="1">
    <citation type="submission" date="2018-04" db="EMBL/GenBank/DDBJ databases">
        <title>Camelliibacillus theae gen. nov., sp. nov., isolated from Pu'er tea.</title>
        <authorList>
            <person name="Niu L."/>
        </authorList>
    </citation>
    <scope>NUCLEOTIDE SEQUENCE [LARGE SCALE GENOMIC DNA]</scope>
    <source>
        <strain evidence="10 11">T8</strain>
    </source>
</reference>
<evidence type="ECO:0000313" key="10">
    <source>
        <dbReference type="EMBL" id="PWA11824.1"/>
    </source>
</evidence>
<dbReference type="GO" id="GO:0005524">
    <property type="term" value="F:ATP binding"/>
    <property type="evidence" value="ECO:0007669"/>
    <property type="project" value="UniProtKB-KW"/>
</dbReference>
<dbReference type="InterPro" id="IPR003593">
    <property type="entry name" value="AAA+_ATPase"/>
</dbReference>
<keyword evidence="8" id="KW-0472">Membrane</keyword>
<dbReference type="Proteomes" id="UP000245998">
    <property type="component" value="Unassembled WGS sequence"/>
</dbReference>
<comment type="subcellular location">
    <subcellularLocation>
        <location evidence="1">Cell membrane</location>
        <topology evidence="1">Peripheral membrane protein</topology>
    </subcellularLocation>
</comment>
<dbReference type="InterPro" id="IPR027417">
    <property type="entry name" value="P-loop_NTPase"/>
</dbReference>
<evidence type="ECO:0000256" key="8">
    <source>
        <dbReference type="ARBA" id="ARBA00023136"/>
    </source>
</evidence>
<keyword evidence="6 10" id="KW-0067">ATP-binding</keyword>
<dbReference type="InterPro" id="IPR003439">
    <property type="entry name" value="ABC_transporter-like_ATP-bd"/>
</dbReference>